<accession>A0A0X3TMX9</accession>
<evidence type="ECO:0000313" key="2">
    <source>
        <dbReference type="Proteomes" id="UP000053690"/>
    </source>
</evidence>
<dbReference type="EMBL" id="LQBP01000013">
    <property type="protein sequence ID" value="KUJ77098.1"/>
    <property type="molecule type" value="Genomic_DNA"/>
</dbReference>
<sequence>MNLESHEAAVQYAPRVISIAKREQQICRASKAAEAAFQQVSQDAMCSEPVQGEVQDRVFTIFRWYFLSAFCTRLLTDAKHRLEHQTLQVSVDIFSAVKMVLTETEIERSMALVSTERTSPTVARVNDIGSRGHAVGWVAAGLYEKGRDFPQELRTALAGALAASTRIN</sequence>
<dbReference type="Proteomes" id="UP000053690">
    <property type="component" value="Unassembled WGS sequence"/>
</dbReference>
<dbReference type="OrthoDB" id="7706958at2"/>
<organism evidence="1 2">
    <name type="scientific">Ruegeria profundi</name>
    <dbReference type="NCBI Taxonomy" id="1685378"/>
    <lineage>
        <taxon>Bacteria</taxon>
        <taxon>Pseudomonadati</taxon>
        <taxon>Pseudomonadota</taxon>
        <taxon>Alphaproteobacteria</taxon>
        <taxon>Rhodobacterales</taxon>
        <taxon>Roseobacteraceae</taxon>
        <taxon>Ruegeria</taxon>
    </lineage>
</organism>
<comment type="caution">
    <text evidence="1">The sequence shown here is derived from an EMBL/GenBank/DDBJ whole genome shotgun (WGS) entry which is preliminary data.</text>
</comment>
<keyword evidence="2" id="KW-1185">Reference proteome</keyword>
<protein>
    <submittedName>
        <fullName evidence="1">Uncharacterized protein</fullName>
    </submittedName>
</protein>
<reference evidence="2" key="1">
    <citation type="submission" date="2015-12" db="EMBL/GenBank/DDBJ databases">
        <authorList>
            <person name="Zhang G."/>
            <person name="Stingl U."/>
        </authorList>
    </citation>
    <scope>NUCLEOTIDE SEQUENCE [LARGE SCALE GENOMIC DNA]</scope>
    <source>
        <strain evidence="2">ZGT108</strain>
    </source>
</reference>
<proteinExistence type="predicted"/>
<gene>
    <name evidence="1" type="ORF">AVO44_18845</name>
</gene>
<dbReference type="RefSeq" id="WP_068340553.1">
    <property type="nucleotide sequence ID" value="NZ_LQBP01000013.1"/>
</dbReference>
<name>A0A0X3TMX9_9RHOB</name>
<dbReference type="AlphaFoldDB" id="A0A0X3TMX9"/>
<evidence type="ECO:0000313" key="1">
    <source>
        <dbReference type="EMBL" id="KUJ77098.1"/>
    </source>
</evidence>